<dbReference type="GO" id="GO:0003677">
    <property type="term" value="F:DNA binding"/>
    <property type="evidence" value="ECO:0007669"/>
    <property type="project" value="UniProtKB-KW"/>
</dbReference>
<dbReference type="InterPro" id="IPR052245">
    <property type="entry name" value="Plant_Stress_Dev_TF"/>
</dbReference>
<evidence type="ECO:0000259" key="9">
    <source>
        <dbReference type="PROSITE" id="PS51294"/>
    </source>
</evidence>
<evidence type="ECO:0000256" key="5">
    <source>
        <dbReference type="ARBA" id="ARBA00023242"/>
    </source>
</evidence>
<evidence type="ECO:0000259" key="7">
    <source>
        <dbReference type="PROSITE" id="PS50090"/>
    </source>
</evidence>
<keyword evidence="2" id="KW-0805">Transcription regulation</keyword>
<feature type="domain" description="HTH myb-type" evidence="9">
    <location>
        <begin position="91"/>
        <end position="148"/>
    </location>
</feature>
<keyword evidence="3" id="KW-0238">DNA-binding</keyword>
<dbReference type="GO" id="GO:0006355">
    <property type="term" value="P:regulation of DNA-templated transcription"/>
    <property type="evidence" value="ECO:0007669"/>
    <property type="project" value="UniProtKB-ARBA"/>
</dbReference>
<keyword evidence="5" id="KW-0539">Nucleus</keyword>
<dbReference type="GO" id="GO:0005634">
    <property type="term" value="C:nucleus"/>
    <property type="evidence" value="ECO:0007669"/>
    <property type="project" value="UniProtKB-SubCell"/>
</dbReference>
<dbReference type="InterPro" id="IPR017930">
    <property type="entry name" value="Myb_dom"/>
</dbReference>
<dbReference type="InterPro" id="IPR001005">
    <property type="entry name" value="SANT/Myb"/>
</dbReference>
<dbReference type="SMART" id="SM00717">
    <property type="entry name" value="SANT"/>
    <property type="match status" value="1"/>
</dbReference>
<feature type="domain" description="Myb-like" evidence="7">
    <location>
        <begin position="92"/>
        <end position="144"/>
    </location>
</feature>
<dbReference type="InterPro" id="IPR009057">
    <property type="entry name" value="Homeodomain-like_sf"/>
</dbReference>
<reference evidence="10 11" key="1">
    <citation type="journal article" date="2021" name="Nat. Commun.">
        <title>Incipient diploidization of the medicinal plant Perilla within 10,000 years.</title>
        <authorList>
            <person name="Zhang Y."/>
            <person name="Shen Q."/>
            <person name="Leng L."/>
            <person name="Zhang D."/>
            <person name="Chen S."/>
            <person name="Shi Y."/>
            <person name="Ning Z."/>
            <person name="Chen S."/>
        </authorList>
    </citation>
    <scope>NUCLEOTIDE SEQUENCE [LARGE SCALE GENOMIC DNA]</scope>
    <source>
        <strain evidence="11">cv. PC099</strain>
    </source>
</reference>
<dbReference type="InterPro" id="IPR006447">
    <property type="entry name" value="Myb_dom_plants"/>
</dbReference>
<dbReference type="PANTHER" id="PTHR44191">
    <property type="entry name" value="TRANSCRIPTION FACTOR KUA1"/>
    <property type="match status" value="1"/>
</dbReference>
<dbReference type="InterPro" id="IPR017884">
    <property type="entry name" value="SANT_dom"/>
</dbReference>
<dbReference type="FunFam" id="1.10.10.60:FF:000009">
    <property type="entry name" value="transcription factor MYB1R1"/>
    <property type="match status" value="1"/>
</dbReference>
<dbReference type="Gene3D" id="1.10.10.60">
    <property type="entry name" value="Homeodomain-like"/>
    <property type="match status" value="1"/>
</dbReference>
<evidence type="ECO:0000256" key="3">
    <source>
        <dbReference type="ARBA" id="ARBA00023125"/>
    </source>
</evidence>
<dbReference type="Proteomes" id="UP001190926">
    <property type="component" value="Unassembled WGS sequence"/>
</dbReference>
<feature type="compositionally biased region" description="Polar residues" evidence="6">
    <location>
        <begin position="166"/>
        <end position="190"/>
    </location>
</feature>
<keyword evidence="4" id="KW-0804">Transcription</keyword>
<comment type="subcellular location">
    <subcellularLocation>
        <location evidence="1">Nucleus</location>
    </subcellularLocation>
</comment>
<name>A0AAD4P9F5_PERFH</name>
<dbReference type="PROSITE" id="PS50090">
    <property type="entry name" value="MYB_LIKE"/>
    <property type="match status" value="1"/>
</dbReference>
<dbReference type="PANTHER" id="PTHR44191:SF4">
    <property type="entry name" value="OS01G0187900 PROTEIN"/>
    <property type="match status" value="1"/>
</dbReference>
<dbReference type="PROSITE" id="PS51293">
    <property type="entry name" value="SANT"/>
    <property type="match status" value="1"/>
</dbReference>
<dbReference type="PROSITE" id="PS51294">
    <property type="entry name" value="HTH_MYB"/>
    <property type="match status" value="1"/>
</dbReference>
<feature type="region of interest" description="Disordered" evidence="6">
    <location>
        <begin position="163"/>
        <end position="190"/>
    </location>
</feature>
<evidence type="ECO:0000313" key="11">
    <source>
        <dbReference type="Proteomes" id="UP001190926"/>
    </source>
</evidence>
<dbReference type="NCBIfam" id="TIGR01557">
    <property type="entry name" value="myb_SHAQKYF"/>
    <property type="match status" value="1"/>
</dbReference>
<comment type="caution">
    <text evidence="10">The sequence shown here is derived from an EMBL/GenBank/DDBJ whole genome shotgun (WGS) entry which is preliminary data.</text>
</comment>
<dbReference type="SUPFAM" id="SSF46689">
    <property type="entry name" value="Homeodomain-like"/>
    <property type="match status" value="1"/>
</dbReference>
<organism evidence="10 11">
    <name type="scientific">Perilla frutescens var. hirtella</name>
    <name type="common">Perilla citriodora</name>
    <name type="synonym">Perilla setoyensis</name>
    <dbReference type="NCBI Taxonomy" id="608512"/>
    <lineage>
        <taxon>Eukaryota</taxon>
        <taxon>Viridiplantae</taxon>
        <taxon>Streptophyta</taxon>
        <taxon>Embryophyta</taxon>
        <taxon>Tracheophyta</taxon>
        <taxon>Spermatophyta</taxon>
        <taxon>Magnoliopsida</taxon>
        <taxon>eudicotyledons</taxon>
        <taxon>Gunneridae</taxon>
        <taxon>Pentapetalae</taxon>
        <taxon>asterids</taxon>
        <taxon>lamiids</taxon>
        <taxon>Lamiales</taxon>
        <taxon>Lamiaceae</taxon>
        <taxon>Nepetoideae</taxon>
        <taxon>Elsholtzieae</taxon>
        <taxon>Perilla</taxon>
    </lineage>
</organism>
<dbReference type="Pfam" id="PF00249">
    <property type="entry name" value="Myb_DNA-binding"/>
    <property type="match status" value="1"/>
</dbReference>
<evidence type="ECO:0000259" key="8">
    <source>
        <dbReference type="PROSITE" id="PS51293"/>
    </source>
</evidence>
<sequence length="316" mass="34725">MSGRKCVHCGLDHGDNIRTCQKGCTEIKLFGVQIGVSTDDGDGGDRSAAAGSSSIRKSKSMGHLDECIRENAVTAADESGYLTDGLHYSKSQDKKRGKPWSEEEHRSFLEGLNKLGKGDWKGISSKFVPSRKSSQVASHAQKYFNRVNMTAANKKRRRASVFDISPTHNQNQPLQGSQSNNVDIASSSSAAPAKNVGELKVMPSIPNHVVTTSERPPLSPVRRSGIPELRGVIYQPRVSSFTKGYQTQAVMPSISWVPVVNYSDQNGVFVPNIHGNYAAVVPHHHPSLDTWRQGWFQPPSTTNNDELNLHIRNLRL</sequence>
<evidence type="ECO:0000313" key="10">
    <source>
        <dbReference type="EMBL" id="KAH6830845.1"/>
    </source>
</evidence>
<dbReference type="GO" id="GO:0009723">
    <property type="term" value="P:response to ethylene"/>
    <property type="evidence" value="ECO:0007669"/>
    <property type="project" value="TreeGrafter"/>
</dbReference>
<accession>A0AAD4P9F5</accession>
<gene>
    <name evidence="10" type="ORF">C2S53_005769</name>
</gene>
<keyword evidence="11" id="KW-1185">Reference proteome</keyword>
<evidence type="ECO:0000256" key="2">
    <source>
        <dbReference type="ARBA" id="ARBA00023015"/>
    </source>
</evidence>
<protein>
    <submittedName>
        <fullName evidence="10">Uncharacterized protein</fullName>
    </submittedName>
</protein>
<proteinExistence type="predicted"/>
<dbReference type="AlphaFoldDB" id="A0AAD4P9F5"/>
<evidence type="ECO:0000256" key="1">
    <source>
        <dbReference type="ARBA" id="ARBA00004123"/>
    </source>
</evidence>
<dbReference type="EMBL" id="SDAM02000091">
    <property type="protein sequence ID" value="KAH6830845.1"/>
    <property type="molecule type" value="Genomic_DNA"/>
</dbReference>
<feature type="domain" description="SANT" evidence="8">
    <location>
        <begin position="95"/>
        <end position="148"/>
    </location>
</feature>
<evidence type="ECO:0000256" key="4">
    <source>
        <dbReference type="ARBA" id="ARBA00023163"/>
    </source>
</evidence>
<dbReference type="GO" id="GO:0009739">
    <property type="term" value="P:response to gibberellin"/>
    <property type="evidence" value="ECO:0007669"/>
    <property type="project" value="TreeGrafter"/>
</dbReference>
<dbReference type="CDD" id="cd00167">
    <property type="entry name" value="SANT"/>
    <property type="match status" value="1"/>
</dbReference>
<evidence type="ECO:0000256" key="6">
    <source>
        <dbReference type="SAM" id="MobiDB-lite"/>
    </source>
</evidence>